<dbReference type="Proteomes" id="UP000092691">
    <property type="component" value="Chromosome"/>
</dbReference>
<reference evidence="1 2" key="1">
    <citation type="submission" date="2016-06" db="EMBL/GenBank/DDBJ databases">
        <title>Microsymbionts genomes from the relict species Vavilovia formosa.</title>
        <authorList>
            <person name="Chirak E."/>
            <person name="Kimeklis A."/>
            <person name="Andronov E."/>
        </authorList>
    </citation>
    <scope>NUCLEOTIDE SEQUENCE [LARGE SCALE GENOMIC DNA]</scope>
    <source>
        <strain evidence="1 2">Vaf10</strain>
    </source>
</reference>
<dbReference type="AlphaFoldDB" id="A0A1B1CGP4"/>
<dbReference type="RefSeq" id="WP_065282634.1">
    <property type="nucleotide sequence ID" value="NZ_CP016286.1"/>
</dbReference>
<protein>
    <submittedName>
        <fullName evidence="1">Uncharacterized protein</fullName>
    </submittedName>
</protein>
<accession>A0A1B1CGP4</accession>
<dbReference type="EMBL" id="CP016286">
    <property type="protein sequence ID" value="ANP88943.1"/>
    <property type="molecule type" value="Genomic_DNA"/>
</dbReference>
<sequence>MQILKIEDGSGYFWVAASGEWRKIDEIDKDGLLSLLDLFLDVDAQMDSPDEHNLRNEVHKIIYAHIFQKLSSLSESKSSFKDDSERLYFEEIKKYASS</sequence>
<organism evidence="1 2">
    <name type="scientific">Rhizobium leguminosarum</name>
    <dbReference type="NCBI Taxonomy" id="384"/>
    <lineage>
        <taxon>Bacteria</taxon>
        <taxon>Pseudomonadati</taxon>
        <taxon>Pseudomonadota</taxon>
        <taxon>Alphaproteobacteria</taxon>
        <taxon>Hyphomicrobiales</taxon>
        <taxon>Rhizobiaceae</taxon>
        <taxon>Rhizobium/Agrobacterium group</taxon>
        <taxon>Rhizobium</taxon>
    </lineage>
</organism>
<name>A0A1B1CGP4_RHILE</name>
<proteinExistence type="predicted"/>
<evidence type="ECO:0000313" key="2">
    <source>
        <dbReference type="Proteomes" id="UP000092691"/>
    </source>
</evidence>
<evidence type="ECO:0000313" key="1">
    <source>
        <dbReference type="EMBL" id="ANP88943.1"/>
    </source>
</evidence>
<gene>
    <name evidence="1" type="ORF">BA011_22635</name>
</gene>